<comment type="subcellular location">
    <subcellularLocation>
        <location evidence="1">Secreted</location>
    </subcellularLocation>
</comment>
<dbReference type="EMBL" id="JANPWB010000002">
    <property type="protein sequence ID" value="KAJ1205985.1"/>
    <property type="molecule type" value="Genomic_DNA"/>
</dbReference>
<keyword evidence="2" id="KW-0964">Secreted</keyword>
<dbReference type="InterPro" id="IPR020858">
    <property type="entry name" value="Serum_albumin-like"/>
</dbReference>
<accession>A0AAV7VWA9</accession>
<dbReference type="PANTHER" id="PTHR11385:SF17">
    <property type="entry name" value="SERUM ALBUMIN ISOFORM X1"/>
    <property type="match status" value="1"/>
</dbReference>
<keyword evidence="3" id="KW-0677">Repeat</keyword>
<dbReference type="Proteomes" id="UP001066276">
    <property type="component" value="Chromosome 1_2"/>
</dbReference>
<organism evidence="6 7">
    <name type="scientific">Pleurodeles waltl</name>
    <name type="common">Iberian ribbed newt</name>
    <dbReference type="NCBI Taxonomy" id="8319"/>
    <lineage>
        <taxon>Eukaryota</taxon>
        <taxon>Metazoa</taxon>
        <taxon>Chordata</taxon>
        <taxon>Craniata</taxon>
        <taxon>Vertebrata</taxon>
        <taxon>Euteleostomi</taxon>
        <taxon>Amphibia</taxon>
        <taxon>Batrachia</taxon>
        <taxon>Caudata</taxon>
        <taxon>Salamandroidea</taxon>
        <taxon>Salamandridae</taxon>
        <taxon>Pleurodelinae</taxon>
        <taxon>Pleurodeles</taxon>
    </lineage>
</organism>
<protein>
    <recommendedName>
        <fullName evidence="5">Albumin domain-containing protein</fullName>
    </recommendedName>
</protein>
<reference evidence="6" key="1">
    <citation type="journal article" date="2022" name="bioRxiv">
        <title>Sequencing and chromosome-scale assembly of the giantPleurodeles waltlgenome.</title>
        <authorList>
            <person name="Brown T."/>
            <person name="Elewa A."/>
            <person name="Iarovenko S."/>
            <person name="Subramanian E."/>
            <person name="Araus A.J."/>
            <person name="Petzold A."/>
            <person name="Susuki M."/>
            <person name="Suzuki K.-i.T."/>
            <person name="Hayashi T."/>
            <person name="Toyoda A."/>
            <person name="Oliveira C."/>
            <person name="Osipova E."/>
            <person name="Leigh N.D."/>
            <person name="Simon A."/>
            <person name="Yun M.H."/>
        </authorList>
    </citation>
    <scope>NUCLEOTIDE SEQUENCE</scope>
    <source>
        <strain evidence="6">20211129_DDA</strain>
        <tissue evidence="6">Liver</tissue>
    </source>
</reference>
<feature type="domain" description="Albumin" evidence="5">
    <location>
        <begin position="26"/>
        <end position="220"/>
    </location>
</feature>
<dbReference type="SMART" id="SM00103">
    <property type="entry name" value="ALBUMIN"/>
    <property type="match status" value="2"/>
</dbReference>
<comment type="caution">
    <text evidence="6">The sequence shown here is derived from an EMBL/GenBank/DDBJ whole genome shotgun (WGS) entry which is preliminary data.</text>
</comment>
<dbReference type="SUPFAM" id="SSF48552">
    <property type="entry name" value="Serum albumin-like"/>
    <property type="match status" value="2"/>
</dbReference>
<dbReference type="GO" id="GO:0072562">
    <property type="term" value="C:blood microparticle"/>
    <property type="evidence" value="ECO:0007669"/>
    <property type="project" value="TreeGrafter"/>
</dbReference>
<dbReference type="AlphaFoldDB" id="A0AAV7VWA9"/>
<dbReference type="InterPro" id="IPR014760">
    <property type="entry name" value="Serum_albumin_N"/>
</dbReference>
<evidence type="ECO:0000259" key="5">
    <source>
        <dbReference type="PROSITE" id="PS51438"/>
    </source>
</evidence>
<gene>
    <name evidence="6" type="ORF">NDU88_001403</name>
</gene>
<dbReference type="GO" id="GO:0005737">
    <property type="term" value="C:cytoplasm"/>
    <property type="evidence" value="ECO:0007669"/>
    <property type="project" value="TreeGrafter"/>
</dbReference>
<evidence type="ECO:0000256" key="4">
    <source>
        <dbReference type="ARBA" id="ARBA00023157"/>
    </source>
</evidence>
<evidence type="ECO:0000256" key="3">
    <source>
        <dbReference type="ARBA" id="ARBA00022737"/>
    </source>
</evidence>
<evidence type="ECO:0000313" key="6">
    <source>
        <dbReference type="EMBL" id="KAJ1205985.1"/>
    </source>
</evidence>
<evidence type="ECO:0000256" key="2">
    <source>
        <dbReference type="ARBA" id="ARBA00022525"/>
    </source>
</evidence>
<evidence type="ECO:0000256" key="1">
    <source>
        <dbReference type="ARBA" id="ARBA00004613"/>
    </source>
</evidence>
<dbReference type="Gene3D" id="1.10.246.10">
    <property type="match status" value="4"/>
</dbReference>
<sequence length="421" mass="47309">MNGGANELQPEGGVKQVAASGSFKPEQWHWRSLGKINTACELSYHVDAVLKQSALVFYAQRLPSSSFGDIARLVTTLSTFSSNCCLHGAGAECFQDKNSLFLDRVCEDVALKEKKQNVSLCCESTDQERQACFENLRQIPSAHLPALYSSESHQQRCLDYMTDPQDFVEVLLYDLSRRMRMFPTQTIAKIARASLKTYSACCGETSVNTCITTMEKQTVQVITNIIEEANKICNEYKETGEWKTRLWAIIIFASLHPKSVIGTALEFAETYEKTAAKCCEISEWTSDCFLEESELLLNLFCSRSITVAHGDCCLKSGPDRAKCLNQIAMQESTDIPEKIPLRTEKLCEIYKVHNARLLIWYAFEFAIRHRQENLSSVLTAVSNVKLVLKRCCAETFSDACLSFFLPKLSLVILPTDPLKSD</sequence>
<dbReference type="PROSITE" id="PS51438">
    <property type="entry name" value="ALBUMIN_2"/>
    <property type="match status" value="2"/>
</dbReference>
<dbReference type="PANTHER" id="PTHR11385">
    <property type="entry name" value="SERUM ALBUMIN-RELATED"/>
    <property type="match status" value="1"/>
</dbReference>
<dbReference type="Pfam" id="PF00273">
    <property type="entry name" value="Serum_albumin"/>
    <property type="match status" value="2"/>
</dbReference>
<feature type="domain" description="Albumin" evidence="5">
    <location>
        <begin position="221"/>
        <end position="409"/>
    </location>
</feature>
<evidence type="ECO:0000313" key="7">
    <source>
        <dbReference type="Proteomes" id="UP001066276"/>
    </source>
</evidence>
<keyword evidence="7" id="KW-1185">Reference proteome</keyword>
<dbReference type="InterPro" id="IPR000264">
    <property type="entry name" value="ALB/AFP/VDB"/>
</dbReference>
<dbReference type="PRINTS" id="PR00802">
    <property type="entry name" value="SERUMALBUMIN"/>
</dbReference>
<proteinExistence type="predicted"/>
<keyword evidence="4" id="KW-1015">Disulfide bond</keyword>
<dbReference type="GO" id="GO:0036094">
    <property type="term" value="F:small molecule binding"/>
    <property type="evidence" value="ECO:0007669"/>
    <property type="project" value="TreeGrafter"/>
</dbReference>
<name>A0AAV7VWA9_PLEWA</name>